<dbReference type="OrthoDB" id="1447580at2"/>
<accession>A0A506PLJ3</accession>
<protein>
    <submittedName>
        <fullName evidence="2">DUF2975 domain-containing protein</fullName>
    </submittedName>
</protein>
<evidence type="ECO:0000256" key="1">
    <source>
        <dbReference type="SAM" id="Phobius"/>
    </source>
</evidence>
<dbReference type="Proteomes" id="UP000317332">
    <property type="component" value="Unassembled WGS sequence"/>
</dbReference>
<reference evidence="2 3" key="1">
    <citation type="submission" date="2019-06" db="EMBL/GenBank/DDBJ databases">
        <title>Flavobacteriaceae Paucihalobacterium erythroidium CWB-1, complete genome.</title>
        <authorList>
            <person name="Wu S."/>
        </authorList>
    </citation>
    <scope>NUCLEOTIDE SEQUENCE [LARGE SCALE GENOMIC DNA]</scope>
    <source>
        <strain evidence="2 3">CWB-1</strain>
    </source>
</reference>
<feature type="transmembrane region" description="Helical" evidence="1">
    <location>
        <begin position="99"/>
        <end position="116"/>
    </location>
</feature>
<feature type="transmembrane region" description="Helical" evidence="1">
    <location>
        <begin position="136"/>
        <end position="155"/>
    </location>
</feature>
<keyword evidence="1" id="KW-0812">Transmembrane</keyword>
<proteinExistence type="predicted"/>
<sequence>MKTFRIIISVLFSLLVLAIISNLLISTLGLFFNIDVLFTGNYFNQSPSLNIKLIFVFKAIALLAFVFGVFVLISKINIVVKRDFFNDKLISCFETSGKLFLGAGILGIITSITEIVNRVLLNDLSHQVYLNIDSKGLYIMLMILGLFFILFSKVLDKGRKIQTENDLTI</sequence>
<keyword evidence="1" id="KW-1133">Transmembrane helix</keyword>
<gene>
    <name evidence="2" type="ORF">FJ651_04160</name>
</gene>
<dbReference type="RefSeq" id="WP_140989156.1">
    <property type="nucleotide sequence ID" value="NZ_VHIQ01000002.1"/>
</dbReference>
<name>A0A506PLJ3_9FLAO</name>
<feature type="transmembrane region" description="Helical" evidence="1">
    <location>
        <begin position="7"/>
        <end position="34"/>
    </location>
</feature>
<evidence type="ECO:0000313" key="2">
    <source>
        <dbReference type="EMBL" id="TPV34733.1"/>
    </source>
</evidence>
<dbReference type="EMBL" id="VHIQ01000002">
    <property type="protein sequence ID" value="TPV34733.1"/>
    <property type="molecule type" value="Genomic_DNA"/>
</dbReference>
<comment type="caution">
    <text evidence="2">The sequence shown here is derived from an EMBL/GenBank/DDBJ whole genome shotgun (WGS) entry which is preliminary data.</text>
</comment>
<dbReference type="InterPro" id="IPR021354">
    <property type="entry name" value="DUF2975"/>
</dbReference>
<evidence type="ECO:0000313" key="3">
    <source>
        <dbReference type="Proteomes" id="UP000317332"/>
    </source>
</evidence>
<keyword evidence="3" id="KW-1185">Reference proteome</keyword>
<dbReference type="Pfam" id="PF11188">
    <property type="entry name" value="DUF2975"/>
    <property type="match status" value="1"/>
</dbReference>
<organism evidence="2 3">
    <name type="scientific">Paucihalobacter ruber</name>
    <dbReference type="NCBI Taxonomy" id="2567861"/>
    <lineage>
        <taxon>Bacteria</taxon>
        <taxon>Pseudomonadati</taxon>
        <taxon>Bacteroidota</taxon>
        <taxon>Flavobacteriia</taxon>
        <taxon>Flavobacteriales</taxon>
        <taxon>Flavobacteriaceae</taxon>
        <taxon>Paucihalobacter</taxon>
    </lineage>
</organism>
<keyword evidence="1" id="KW-0472">Membrane</keyword>
<dbReference type="AlphaFoldDB" id="A0A506PLJ3"/>
<feature type="transmembrane region" description="Helical" evidence="1">
    <location>
        <begin position="54"/>
        <end position="78"/>
    </location>
</feature>